<dbReference type="GO" id="GO:0030163">
    <property type="term" value="P:protein catabolic process"/>
    <property type="evidence" value="ECO:0007669"/>
    <property type="project" value="InterPro"/>
</dbReference>
<comment type="similarity">
    <text evidence="1">Belongs to the ClpS family.</text>
</comment>
<dbReference type="Proteomes" id="UP000256514">
    <property type="component" value="Unassembled WGS sequence"/>
</dbReference>
<dbReference type="EMBL" id="NXLT01000003">
    <property type="protein sequence ID" value="RDU67216.1"/>
    <property type="molecule type" value="Genomic_DNA"/>
</dbReference>
<name>A0A3D8IQN6_9HELI</name>
<dbReference type="AlphaFoldDB" id="A0A3D8IQN6"/>
<dbReference type="InterPro" id="IPR003769">
    <property type="entry name" value="ClpS_core"/>
</dbReference>
<accession>A0A3D8IQN6</accession>
<evidence type="ECO:0000313" key="4">
    <source>
        <dbReference type="Proteomes" id="UP000256514"/>
    </source>
</evidence>
<dbReference type="PANTHER" id="PTHR33473">
    <property type="entry name" value="ATP-DEPENDENT CLP PROTEASE ADAPTER PROTEIN CLPS1, CHLOROPLASTIC"/>
    <property type="match status" value="1"/>
</dbReference>
<protein>
    <recommendedName>
        <fullName evidence="1">ATP-dependent Clp protease adapter protein ClpS</fullName>
    </recommendedName>
</protein>
<dbReference type="SUPFAM" id="SSF54736">
    <property type="entry name" value="ClpS-like"/>
    <property type="match status" value="1"/>
</dbReference>
<dbReference type="RefSeq" id="WP_115570941.1">
    <property type="nucleotide sequence ID" value="NZ_NXLT01000003.1"/>
</dbReference>
<keyword evidence="3" id="KW-0378">Hydrolase</keyword>
<dbReference type="InterPro" id="IPR022935">
    <property type="entry name" value="ClpS"/>
</dbReference>
<comment type="subunit">
    <text evidence="1">Binds to the N-terminal domain of the chaperone ClpA.</text>
</comment>
<organism evidence="3 4">
    <name type="scientific">Helicobacter equorum</name>
    <dbReference type="NCBI Taxonomy" id="361872"/>
    <lineage>
        <taxon>Bacteria</taxon>
        <taxon>Pseudomonadati</taxon>
        <taxon>Campylobacterota</taxon>
        <taxon>Epsilonproteobacteria</taxon>
        <taxon>Campylobacterales</taxon>
        <taxon>Helicobacteraceae</taxon>
        <taxon>Helicobacter</taxon>
    </lineage>
</organism>
<dbReference type="InterPro" id="IPR014719">
    <property type="entry name" value="Ribosomal_bL12_C/ClpS-like"/>
</dbReference>
<dbReference type="GO" id="GO:0006508">
    <property type="term" value="P:proteolysis"/>
    <property type="evidence" value="ECO:0007669"/>
    <property type="project" value="UniProtKB-UniRule"/>
</dbReference>
<dbReference type="HAMAP" id="MF_00302">
    <property type="entry name" value="ClpS"/>
    <property type="match status" value="1"/>
</dbReference>
<evidence type="ECO:0000313" key="3">
    <source>
        <dbReference type="EMBL" id="RDU67216.1"/>
    </source>
</evidence>
<evidence type="ECO:0000259" key="2">
    <source>
        <dbReference type="Pfam" id="PF02617"/>
    </source>
</evidence>
<keyword evidence="3" id="KW-0645">Protease</keyword>
<reference evidence="3 4" key="1">
    <citation type="submission" date="2018-04" db="EMBL/GenBank/DDBJ databases">
        <title>Novel Campyloabacter and Helicobacter Species and Strains.</title>
        <authorList>
            <person name="Mannion A.J."/>
            <person name="Shen Z."/>
            <person name="Fox J.G."/>
        </authorList>
    </citation>
    <scope>NUCLEOTIDE SEQUENCE [LARGE SCALE GENOMIC DNA]</scope>
    <source>
        <strain evidence="3 4">MIT 12-6600</strain>
    </source>
</reference>
<feature type="domain" description="Adaptor protein ClpS core" evidence="2">
    <location>
        <begin position="15"/>
        <end position="94"/>
    </location>
</feature>
<dbReference type="GO" id="GO:0008233">
    <property type="term" value="F:peptidase activity"/>
    <property type="evidence" value="ECO:0007669"/>
    <property type="project" value="UniProtKB-KW"/>
</dbReference>
<comment type="function">
    <text evidence="1">Involved in the modulation of the specificity of the ClpAP-mediated ATP-dependent protein degradation.</text>
</comment>
<keyword evidence="4" id="KW-1185">Reference proteome</keyword>
<proteinExistence type="inferred from homology"/>
<comment type="caution">
    <text evidence="3">The sequence shown here is derived from an EMBL/GenBank/DDBJ whole genome shotgun (WGS) entry which is preliminary data.</text>
</comment>
<sequence length="98" mass="11061">MPQTIQESTTDIALEEPTLYQVILLNDDWTAMDFVVSVLVQIFEKSNDEAVEIMLKIHKEGSGVCGIYPYDIAELKAKITLELAKESGYPLRVETKQL</sequence>
<dbReference type="OrthoDB" id="9796121at2"/>
<dbReference type="Gene3D" id="3.30.1390.10">
    <property type="match status" value="1"/>
</dbReference>
<evidence type="ECO:0000256" key="1">
    <source>
        <dbReference type="HAMAP-Rule" id="MF_00302"/>
    </source>
</evidence>
<dbReference type="PANTHER" id="PTHR33473:SF19">
    <property type="entry name" value="ATP-DEPENDENT CLP PROTEASE ADAPTER PROTEIN CLPS"/>
    <property type="match status" value="1"/>
</dbReference>
<dbReference type="Pfam" id="PF02617">
    <property type="entry name" value="ClpS"/>
    <property type="match status" value="1"/>
</dbReference>
<dbReference type="FunFam" id="3.30.1390.10:FF:000002">
    <property type="entry name" value="ATP-dependent Clp protease adapter protein ClpS"/>
    <property type="match status" value="1"/>
</dbReference>
<gene>
    <name evidence="1" type="primary">clpS</name>
    <name evidence="3" type="ORF">CQA54_04295</name>
</gene>